<dbReference type="AlphaFoldDB" id="A0A840VJ23"/>
<protein>
    <submittedName>
        <fullName evidence="1">Uncharacterized protein</fullName>
    </submittedName>
</protein>
<keyword evidence="2" id="KW-1185">Reference proteome</keyword>
<evidence type="ECO:0000313" key="2">
    <source>
        <dbReference type="Proteomes" id="UP000586947"/>
    </source>
</evidence>
<sequence>MVASAVSIQAIWFGPEVLPFRQQRAVRGDA</sequence>
<name>A0A840VJ23_9ACTN</name>
<accession>A0A840VJ23</accession>
<gene>
    <name evidence="1" type="ORF">HNR20_001398</name>
</gene>
<reference evidence="1 2" key="1">
    <citation type="submission" date="2020-08" db="EMBL/GenBank/DDBJ databases">
        <title>Sequencing the genomes of 1000 actinobacteria strains.</title>
        <authorList>
            <person name="Klenk H.-P."/>
        </authorList>
    </citation>
    <scope>NUCLEOTIDE SEQUENCE [LARGE SCALE GENOMIC DNA]</scope>
    <source>
        <strain evidence="1 2">DSM 103125</strain>
    </source>
</reference>
<proteinExistence type="predicted"/>
<dbReference type="Proteomes" id="UP000586947">
    <property type="component" value="Unassembled WGS sequence"/>
</dbReference>
<evidence type="ECO:0000313" key="1">
    <source>
        <dbReference type="EMBL" id="MBB5476893.1"/>
    </source>
</evidence>
<organism evidence="1 2">
    <name type="scientific">Micromonospora parathelypteridis</name>
    <dbReference type="NCBI Taxonomy" id="1839617"/>
    <lineage>
        <taxon>Bacteria</taxon>
        <taxon>Bacillati</taxon>
        <taxon>Actinomycetota</taxon>
        <taxon>Actinomycetes</taxon>
        <taxon>Micromonosporales</taxon>
        <taxon>Micromonosporaceae</taxon>
        <taxon>Micromonospora</taxon>
    </lineage>
</organism>
<dbReference type="EMBL" id="JACHDP010000001">
    <property type="protein sequence ID" value="MBB5476893.1"/>
    <property type="molecule type" value="Genomic_DNA"/>
</dbReference>
<comment type="caution">
    <text evidence="1">The sequence shown here is derived from an EMBL/GenBank/DDBJ whole genome shotgun (WGS) entry which is preliminary data.</text>
</comment>